<evidence type="ECO:0000313" key="2">
    <source>
        <dbReference type="Proteomes" id="UP001479436"/>
    </source>
</evidence>
<dbReference type="EMBL" id="JASJQH010007631">
    <property type="protein sequence ID" value="KAK9703484.1"/>
    <property type="molecule type" value="Genomic_DNA"/>
</dbReference>
<reference evidence="1 2" key="1">
    <citation type="submission" date="2023-04" db="EMBL/GenBank/DDBJ databases">
        <title>Genome of Basidiobolus ranarum AG-B5.</title>
        <authorList>
            <person name="Stajich J.E."/>
            <person name="Carter-House D."/>
            <person name="Gryganskyi A."/>
        </authorList>
    </citation>
    <scope>NUCLEOTIDE SEQUENCE [LARGE SCALE GENOMIC DNA]</scope>
    <source>
        <strain evidence="1 2">AG-B5</strain>
    </source>
</reference>
<name>A0ABR2VV16_9FUNG</name>
<evidence type="ECO:0000313" key="1">
    <source>
        <dbReference type="EMBL" id="KAK9703484.1"/>
    </source>
</evidence>
<keyword evidence="2" id="KW-1185">Reference proteome</keyword>
<organism evidence="1 2">
    <name type="scientific">Basidiobolus ranarum</name>
    <dbReference type="NCBI Taxonomy" id="34480"/>
    <lineage>
        <taxon>Eukaryota</taxon>
        <taxon>Fungi</taxon>
        <taxon>Fungi incertae sedis</taxon>
        <taxon>Zoopagomycota</taxon>
        <taxon>Entomophthoromycotina</taxon>
        <taxon>Basidiobolomycetes</taxon>
        <taxon>Basidiobolales</taxon>
        <taxon>Basidiobolaceae</taxon>
        <taxon>Basidiobolus</taxon>
    </lineage>
</organism>
<gene>
    <name evidence="1" type="ORF">K7432_010696</name>
</gene>
<comment type="caution">
    <text evidence="1">The sequence shown here is derived from an EMBL/GenBank/DDBJ whole genome shotgun (WGS) entry which is preliminary data.</text>
</comment>
<proteinExistence type="predicted"/>
<sequence>MAEIFQKLNITRGHNSTPLHFDSYGRSFLVVLFSSITLQHLQFGGPSEFSGKHFDFTPVYGRTANTDFN</sequence>
<protein>
    <submittedName>
        <fullName evidence="1">Uncharacterized protein</fullName>
    </submittedName>
</protein>
<feature type="non-terminal residue" evidence="1">
    <location>
        <position position="69"/>
    </location>
</feature>
<accession>A0ABR2VV16</accession>
<dbReference type="Proteomes" id="UP001479436">
    <property type="component" value="Unassembled WGS sequence"/>
</dbReference>